<protein>
    <recommendedName>
        <fullName evidence="6">Sugar ABC transporter substrate-binding protein</fullName>
    </recommendedName>
</protein>
<reference evidence="4 5" key="1">
    <citation type="submission" date="2015-10" db="EMBL/GenBank/DDBJ databases">
        <title>Metagenome-Assembled Genomes uncover a global brackish microbiome.</title>
        <authorList>
            <person name="Hugerth L.W."/>
            <person name="Larsson J."/>
            <person name="Alneberg J."/>
            <person name="Lindh M.V."/>
            <person name="Legrand C."/>
            <person name="Pinhassi J."/>
            <person name="Andersson A.F."/>
        </authorList>
    </citation>
    <scope>NUCLEOTIDE SEQUENCE [LARGE SCALE GENOMIC DNA]</scope>
    <source>
        <strain evidence="4">BACL2 MAG-120802-bin41</strain>
    </source>
</reference>
<keyword evidence="2" id="KW-0813">Transport</keyword>
<comment type="similarity">
    <text evidence="1">Belongs to the bacterial solute-binding protein 1 family.</text>
</comment>
<name>A0A0R2NZU9_9ACTN</name>
<proteinExistence type="inferred from homology"/>
<comment type="caution">
    <text evidence="4">The sequence shown here is derived from an EMBL/GenBank/DDBJ whole genome shotgun (WGS) entry which is preliminary data.</text>
</comment>
<dbReference type="PANTHER" id="PTHR43649">
    <property type="entry name" value="ARABINOSE-BINDING PROTEIN-RELATED"/>
    <property type="match status" value="1"/>
</dbReference>
<sequence length="474" mass="51323">MGAKAFKLMIAGLFAISATIVPVTASFAAGEALGAKCTTEGESTGTKSTSLVCKENKSGRLVWAKVKLSDSNLAPIRPLRAPRGSIEFWHWRAEDKAIFDKIIADFQDLNPGVKVTQVISNSTDYTNTALNKVRSNPKAAVVTTFRGSQFNQAATAGLLKDLSNEQFAKRNVIKSMMGAGQYQGKQLGIPYQSLFNNPVYNIEIFKKEGWKLPKKFSDWISYCKTAKAAGYVPMAWMGAFRPQALQIINSSLMNTASTDAQLNAQISAIDTGKDPITIKWVKDMAGKYADLRDAGCFPDNPKGVTEAAGNTLFATGKSPILPTGSFSMGGIVKLNEKMDGNMGLTGFNFTDDVNARYTGITNNTFILGINSKAGRTEQRIARAFISYLVNGEVATAYANGTKQHVTVLDVEYTDSNLRNTASIMSERLVLAPRFTFLNQGVRDILEDALIAIVGGETVDKALEEGAKLIKQKLG</sequence>
<evidence type="ECO:0000313" key="5">
    <source>
        <dbReference type="Proteomes" id="UP000053941"/>
    </source>
</evidence>
<evidence type="ECO:0000256" key="2">
    <source>
        <dbReference type="ARBA" id="ARBA00022448"/>
    </source>
</evidence>
<dbReference type="SUPFAM" id="SSF53850">
    <property type="entry name" value="Periplasmic binding protein-like II"/>
    <property type="match status" value="1"/>
</dbReference>
<gene>
    <name evidence="4" type="ORF">ABR60_04135</name>
</gene>
<feature type="chain" id="PRO_5006421340" description="Sugar ABC transporter substrate-binding protein" evidence="3">
    <location>
        <begin position="29"/>
        <end position="474"/>
    </location>
</feature>
<evidence type="ECO:0000313" key="4">
    <source>
        <dbReference type="EMBL" id="KRO31313.1"/>
    </source>
</evidence>
<dbReference type="InterPro" id="IPR006059">
    <property type="entry name" value="SBP"/>
</dbReference>
<dbReference type="EMBL" id="LIAS01000006">
    <property type="protein sequence ID" value="KRO31313.1"/>
    <property type="molecule type" value="Genomic_DNA"/>
</dbReference>
<dbReference type="Proteomes" id="UP000053941">
    <property type="component" value="Unassembled WGS sequence"/>
</dbReference>
<evidence type="ECO:0000256" key="3">
    <source>
        <dbReference type="SAM" id="SignalP"/>
    </source>
</evidence>
<organism evidence="4 5">
    <name type="scientific">Actinobacteria bacterium BACL2 MAG-120802-bin41</name>
    <dbReference type="NCBI Taxonomy" id="1655568"/>
    <lineage>
        <taxon>Bacteria</taxon>
        <taxon>Bacillati</taxon>
        <taxon>Actinomycetota</taxon>
        <taxon>Actinomycetes</taxon>
        <taxon>Actinomycetes incertae sedis</taxon>
        <taxon>ac1 cluster</taxon>
    </lineage>
</organism>
<dbReference type="AlphaFoldDB" id="A0A0R2NZU9"/>
<keyword evidence="3" id="KW-0732">Signal</keyword>
<accession>A0A0R2NZU9</accession>
<evidence type="ECO:0000256" key="1">
    <source>
        <dbReference type="ARBA" id="ARBA00008520"/>
    </source>
</evidence>
<feature type="signal peptide" evidence="3">
    <location>
        <begin position="1"/>
        <end position="28"/>
    </location>
</feature>
<dbReference type="Pfam" id="PF01547">
    <property type="entry name" value="SBP_bac_1"/>
    <property type="match status" value="1"/>
</dbReference>
<dbReference type="InterPro" id="IPR050490">
    <property type="entry name" value="Bact_solute-bd_prot1"/>
</dbReference>
<dbReference type="Gene3D" id="3.40.190.10">
    <property type="entry name" value="Periplasmic binding protein-like II"/>
    <property type="match status" value="2"/>
</dbReference>
<dbReference type="PANTHER" id="PTHR43649:SF29">
    <property type="entry name" value="OSMOPROTECTIVE COMPOUNDS-BINDING PROTEIN GGTB"/>
    <property type="match status" value="1"/>
</dbReference>
<evidence type="ECO:0008006" key="6">
    <source>
        <dbReference type="Google" id="ProtNLM"/>
    </source>
</evidence>